<dbReference type="Proteomes" id="UP000002943">
    <property type="component" value="Unassembled WGS sequence"/>
</dbReference>
<comment type="caution">
    <text evidence="1">The sequence shown here is derived from an EMBL/GenBank/DDBJ whole genome shotgun (WGS) entry which is preliminary data.</text>
</comment>
<reference evidence="1 2" key="1">
    <citation type="journal article" date="2012" name="Int. J. Syst. Evol. Microbiol.">
        <title>Vibrio caribbeanicus sp. nov., isolated from the marine sponge Scleritoderma cyanea.</title>
        <authorList>
            <person name="Hoffmann M."/>
            <person name="Monday S.R."/>
            <person name="Allard M.W."/>
            <person name="Strain E.A."/>
            <person name="Whittaker P."/>
            <person name="Naum M."/>
            <person name="McCarthy P.J."/>
            <person name="Lopez J.V."/>
            <person name="Fischer M."/>
            <person name="Brown E.W."/>
        </authorList>
    </citation>
    <scope>NUCLEOTIDE SEQUENCE [LARGE SCALE GENOMIC DNA]</scope>
    <source>
        <strain evidence="1 2">ATCC BAA-2122</strain>
    </source>
</reference>
<organism evidence="1 2">
    <name type="scientific">Vibrio caribbeanicus ATCC BAA-2122</name>
    <dbReference type="NCBI Taxonomy" id="796620"/>
    <lineage>
        <taxon>Bacteria</taxon>
        <taxon>Pseudomonadati</taxon>
        <taxon>Pseudomonadota</taxon>
        <taxon>Gammaproteobacteria</taxon>
        <taxon>Vibrionales</taxon>
        <taxon>Vibrionaceae</taxon>
        <taxon>Vibrio</taxon>
    </lineage>
</organism>
<name>E3BFH9_9VIBR</name>
<evidence type="ECO:0000313" key="1">
    <source>
        <dbReference type="EMBL" id="EFP98157.1"/>
    </source>
</evidence>
<dbReference type="AlphaFoldDB" id="E3BFH9"/>
<gene>
    <name evidence="1" type="ORF">VIBC2010_10222</name>
</gene>
<accession>E3BFH9</accession>
<dbReference type="EMBL" id="AEIU01000022">
    <property type="protein sequence ID" value="EFP98157.1"/>
    <property type="molecule type" value="Genomic_DNA"/>
</dbReference>
<protein>
    <submittedName>
        <fullName evidence="1">Uncharacterized protein</fullName>
    </submittedName>
</protein>
<keyword evidence="2" id="KW-1185">Reference proteome</keyword>
<evidence type="ECO:0000313" key="2">
    <source>
        <dbReference type="Proteomes" id="UP000002943"/>
    </source>
</evidence>
<proteinExistence type="predicted"/>
<dbReference type="RefSeq" id="WP_009599666.1">
    <property type="nucleotide sequence ID" value="NZ_AEIU01000022.1"/>
</dbReference>
<sequence>MGNKRYQDMLTAKQTLNSNAEHWTIAFLDSIEDLVESFYLALGFNYDNYSDSSNRPLIEITKIDDKKQYPKKIEDILDSDQVAHVLLRIYLNESESNHHGGDFKIQTLIRYSEKEGAQYSVSSQQPFFWYSDKGSFTNEVFKMMEAQF</sequence>